<sequence length="123" mass="13895">MSNIRVADVYRSLNGGKNCVKLFSKSKLKDDIATVERLLTDSSKKSNKNKDSLYFIATPTRMQKIIEATDLLFQGKEKLDIILDASYLDPKDNTILSFENAAVLCQVLKTFLNKKSSVKILLY</sequence>
<dbReference type="InterPro" id="IPR032704">
    <property type="entry name" value="Cms1"/>
</dbReference>
<gene>
    <name evidence="1" type="ORF">AWRI1631_120540</name>
</gene>
<dbReference type="OrthoDB" id="1929311at2759"/>
<name>B5VMU4_YEAS6</name>
<dbReference type="EMBL" id="ABSV01001557">
    <property type="protein sequence ID" value="EDZ70752.1"/>
    <property type="molecule type" value="Genomic_DNA"/>
</dbReference>
<dbReference type="Proteomes" id="UP000008988">
    <property type="component" value="Unassembled WGS sequence"/>
</dbReference>
<organism evidence="1 2">
    <name type="scientific">Saccharomyces cerevisiae (strain AWRI1631)</name>
    <name type="common">Baker's yeast</name>
    <dbReference type="NCBI Taxonomy" id="545124"/>
    <lineage>
        <taxon>Eukaryota</taxon>
        <taxon>Fungi</taxon>
        <taxon>Dikarya</taxon>
        <taxon>Ascomycota</taxon>
        <taxon>Saccharomycotina</taxon>
        <taxon>Saccharomycetes</taxon>
        <taxon>Saccharomycetales</taxon>
        <taxon>Saccharomycetaceae</taxon>
        <taxon>Saccharomyces</taxon>
    </lineage>
</organism>
<dbReference type="GO" id="GO:0030686">
    <property type="term" value="C:90S preribosome"/>
    <property type="evidence" value="ECO:0007669"/>
    <property type="project" value="TreeGrafter"/>
</dbReference>
<dbReference type="PANTHER" id="PTHR24030">
    <property type="entry name" value="PROTEIN CMSS1"/>
    <property type="match status" value="1"/>
</dbReference>
<accession>B5VMU4</accession>
<evidence type="ECO:0000313" key="1">
    <source>
        <dbReference type="EMBL" id="EDZ70752.1"/>
    </source>
</evidence>
<comment type="caution">
    <text evidence="1">The sequence shown here is derived from an EMBL/GenBank/DDBJ whole genome shotgun (WGS) entry which is preliminary data.</text>
</comment>
<proteinExistence type="predicted"/>
<dbReference type="PANTHER" id="PTHR24030:SF0">
    <property type="entry name" value="PROTEIN CMSS1"/>
    <property type="match status" value="1"/>
</dbReference>
<protein>
    <submittedName>
        <fullName evidence="1">YLR003Cp-like protein</fullName>
    </submittedName>
</protein>
<dbReference type="AlphaFoldDB" id="B5VMU4"/>
<reference evidence="1 2" key="1">
    <citation type="journal article" date="2008" name="FEMS Yeast Res.">
        <title>Comparative genome analysis of a Saccharomyces cerevisiae wine strain.</title>
        <authorList>
            <person name="Borneman A.R."/>
            <person name="Forgan A.H."/>
            <person name="Pretorius I.S."/>
            <person name="Chambers P.J."/>
        </authorList>
    </citation>
    <scope>NUCLEOTIDE SEQUENCE [LARGE SCALE GENOMIC DNA]</scope>
    <source>
        <strain evidence="1 2">AWRI1631</strain>
    </source>
</reference>
<dbReference type="GO" id="GO:0005634">
    <property type="term" value="C:nucleus"/>
    <property type="evidence" value="ECO:0007669"/>
    <property type="project" value="TreeGrafter"/>
</dbReference>
<evidence type="ECO:0000313" key="2">
    <source>
        <dbReference type="Proteomes" id="UP000008988"/>
    </source>
</evidence>